<evidence type="ECO:0000256" key="2">
    <source>
        <dbReference type="ARBA" id="ARBA00022801"/>
    </source>
</evidence>
<keyword evidence="2" id="KW-0378">Hydrolase</keyword>
<dbReference type="InterPro" id="IPR029052">
    <property type="entry name" value="Metallo-depent_PP-like"/>
</dbReference>
<feature type="domain" description="Calcineurin" evidence="6">
    <location>
        <begin position="331"/>
        <end position="387"/>
    </location>
</feature>
<dbReference type="SUPFAM" id="SSF56300">
    <property type="entry name" value="Metallo-dependent phosphatases"/>
    <property type="match status" value="1"/>
</dbReference>
<gene>
    <name evidence="7" type="ORF">GARC_2518</name>
</gene>
<dbReference type="EMBL" id="BAEO01000031">
    <property type="protein sequence ID" value="GAC19484.1"/>
    <property type="molecule type" value="Genomic_DNA"/>
</dbReference>
<evidence type="ECO:0000259" key="5">
    <source>
        <dbReference type="Pfam" id="PF00149"/>
    </source>
</evidence>
<keyword evidence="8" id="KW-1185">Reference proteome</keyword>
<dbReference type="PANTHER" id="PTHR42988:SF2">
    <property type="entry name" value="CYCLIC NUCLEOTIDE PHOSPHODIESTERASE CBUA0032-RELATED"/>
    <property type="match status" value="1"/>
</dbReference>
<reference evidence="7 8" key="1">
    <citation type="journal article" date="2017" name="Antonie Van Leeuwenhoek">
        <title>Rhizobium rhizosphaerae sp. nov., a novel species isolated from rice rhizosphere.</title>
        <authorList>
            <person name="Zhao J.J."/>
            <person name="Zhang J."/>
            <person name="Zhang R.J."/>
            <person name="Zhang C.W."/>
            <person name="Yin H.Q."/>
            <person name="Zhang X.X."/>
        </authorList>
    </citation>
    <scope>NUCLEOTIDE SEQUENCE [LARGE SCALE GENOMIC DNA]</scope>
    <source>
        <strain evidence="7 8">BSs20135</strain>
    </source>
</reference>
<accession>K6XFR6</accession>
<name>K6XFR6_9ALTE</name>
<keyword evidence="1" id="KW-0479">Metal-binding</keyword>
<dbReference type="InterPro" id="IPR057846">
    <property type="entry name" value="wHTH-Calcineurin_assc"/>
</dbReference>
<evidence type="ECO:0000256" key="1">
    <source>
        <dbReference type="ARBA" id="ARBA00022723"/>
    </source>
</evidence>
<dbReference type="Pfam" id="PF24408">
    <property type="entry name" value="wHTH-Calcineurin_assc"/>
    <property type="match status" value="1"/>
</dbReference>
<evidence type="ECO:0000259" key="6">
    <source>
        <dbReference type="Pfam" id="PF24408"/>
    </source>
</evidence>
<dbReference type="RefSeq" id="WP_007620353.1">
    <property type="nucleotide sequence ID" value="NZ_BAEO01000031.1"/>
</dbReference>
<dbReference type="InterPro" id="IPR004843">
    <property type="entry name" value="Calcineurin-like_PHP"/>
</dbReference>
<evidence type="ECO:0000256" key="3">
    <source>
        <dbReference type="ARBA" id="ARBA00023004"/>
    </source>
</evidence>
<comment type="caution">
    <text evidence="7">The sequence shown here is derived from an EMBL/GenBank/DDBJ whole genome shotgun (WGS) entry which is preliminary data.</text>
</comment>
<feature type="domain" description="Calcineurin-like phosphoesterase" evidence="5">
    <location>
        <begin position="1"/>
        <end position="250"/>
    </location>
</feature>
<dbReference type="Pfam" id="PF00149">
    <property type="entry name" value="Metallophos"/>
    <property type="match status" value="1"/>
</dbReference>
<dbReference type="STRING" id="493475.GARC_2518"/>
<dbReference type="Gene3D" id="3.60.21.10">
    <property type="match status" value="1"/>
</dbReference>
<dbReference type="GO" id="GO:0046872">
    <property type="term" value="F:metal ion binding"/>
    <property type="evidence" value="ECO:0007669"/>
    <property type="project" value="UniProtKB-KW"/>
</dbReference>
<evidence type="ECO:0000256" key="4">
    <source>
        <dbReference type="ARBA" id="ARBA00025742"/>
    </source>
</evidence>
<dbReference type="eggNOG" id="COG1409">
    <property type="taxonomic scope" value="Bacteria"/>
</dbReference>
<dbReference type="InterPro" id="IPR050884">
    <property type="entry name" value="CNP_phosphodiesterase-III"/>
</dbReference>
<dbReference type="AlphaFoldDB" id="K6XFR6"/>
<dbReference type="CDD" id="cd00838">
    <property type="entry name" value="MPP_superfamily"/>
    <property type="match status" value="1"/>
</dbReference>
<dbReference type="OrthoDB" id="9785415at2"/>
<sequence>MKLLVISDLHVGPKARAQDFSTAPDDMACRNTPDYLKEFDDLVDKNQLEVTHILIAGDITQSATYEEFELAACNIQKLAKKLNVDKNKIFFVPGNHDGNWDEERISIANKEPLALSISKKYTNIEQHPFFSTLLDNAQFKDMYKSPFGSIWMDKELVVVGVNSSANDLAINDLHHGLVNLKELDILKLKLSELDTSGKLKVLITHHHPKNLADRTFPENDYSIMQNADYFLRLATEKEFDVIVHGHKHIPRFDIHSDANNFPIVTLSSGSFSASLKDYHNGVGNFFHIIDVEGKCPTNKNILGKVISWAYFDNNGWITADKSRDYISHVEFFGDVRNKSVLKNEFRAEIQTHLLVNDFFRWSSFLVKKPEMKYCNLNLRENAIKETCLEEGWEYCPMKRDGDFMIMKEDL</sequence>
<dbReference type="GO" id="GO:0016787">
    <property type="term" value="F:hydrolase activity"/>
    <property type="evidence" value="ECO:0007669"/>
    <property type="project" value="UniProtKB-KW"/>
</dbReference>
<evidence type="ECO:0000313" key="7">
    <source>
        <dbReference type="EMBL" id="GAC19484.1"/>
    </source>
</evidence>
<proteinExistence type="inferred from homology"/>
<comment type="similarity">
    <text evidence="4">Belongs to the cyclic nucleotide phosphodiesterase class-III family.</text>
</comment>
<evidence type="ECO:0000313" key="8">
    <source>
        <dbReference type="Proteomes" id="UP000006327"/>
    </source>
</evidence>
<protein>
    <submittedName>
        <fullName evidence="7">Uncharacterized protein</fullName>
    </submittedName>
</protein>
<dbReference type="Proteomes" id="UP000006327">
    <property type="component" value="Unassembled WGS sequence"/>
</dbReference>
<dbReference type="PANTHER" id="PTHR42988">
    <property type="entry name" value="PHOSPHOHYDROLASE"/>
    <property type="match status" value="1"/>
</dbReference>
<keyword evidence="3" id="KW-0408">Iron</keyword>
<organism evidence="7 8">
    <name type="scientific">Paraglaciecola arctica BSs20135</name>
    <dbReference type="NCBI Taxonomy" id="493475"/>
    <lineage>
        <taxon>Bacteria</taxon>
        <taxon>Pseudomonadati</taxon>
        <taxon>Pseudomonadota</taxon>
        <taxon>Gammaproteobacteria</taxon>
        <taxon>Alteromonadales</taxon>
        <taxon>Alteromonadaceae</taxon>
        <taxon>Paraglaciecola</taxon>
    </lineage>
</organism>